<dbReference type="Proteomes" id="UP000253273">
    <property type="component" value="Plasmid pCBA1113-02"/>
</dbReference>
<dbReference type="AlphaFoldDB" id="A0A345E7W0"/>
<keyword evidence="1" id="KW-0614">Plasmid</keyword>
<evidence type="ECO:0000313" key="2">
    <source>
        <dbReference type="Proteomes" id="UP000253273"/>
    </source>
</evidence>
<proteinExistence type="predicted"/>
<protein>
    <submittedName>
        <fullName evidence="1">Uncharacterized protein</fullName>
    </submittedName>
</protein>
<dbReference type="Pfam" id="PF26407">
    <property type="entry name" value="DUF8105"/>
    <property type="match status" value="1"/>
</dbReference>
<organism evidence="1 2">
    <name type="scientific">Haloplanus rubicundus</name>
    <dbReference type="NCBI Taxonomy" id="1547898"/>
    <lineage>
        <taxon>Archaea</taxon>
        <taxon>Methanobacteriati</taxon>
        <taxon>Methanobacteriota</taxon>
        <taxon>Stenosarchaea group</taxon>
        <taxon>Halobacteria</taxon>
        <taxon>Halobacteriales</taxon>
        <taxon>Haloferacaceae</taxon>
        <taxon>Haloplanus</taxon>
    </lineage>
</organism>
<dbReference type="RefSeq" id="WP_114587402.1">
    <property type="nucleotide sequence ID" value="NZ_CP031152.1"/>
</dbReference>
<dbReference type="OrthoDB" id="209565at2157"/>
<geneLocation type="plasmid" evidence="1 2">
    <name>pCBA1113-02</name>
</geneLocation>
<reference evidence="1 2" key="1">
    <citation type="submission" date="2018-07" db="EMBL/GenBank/DDBJ databases">
        <title>Genome sequences of Haloplanus sp. CBA1113.</title>
        <authorList>
            <person name="Kim Y.B."/>
            <person name="Roh S.W."/>
        </authorList>
    </citation>
    <scope>NUCLEOTIDE SEQUENCE [LARGE SCALE GENOMIC DNA]</scope>
    <source>
        <strain evidence="1 2">CBA1113</strain>
        <plasmid evidence="1 2">pCBA1113-02</plasmid>
    </source>
</reference>
<dbReference type="GeneID" id="37285214"/>
<sequence length="117" mass="12620">MDCPACGSSVTIEVGPERPLSTSLRDAVLGADEEERIEVTQDCWNYGWHETRELCVASIDTTAGDAAVIERAALVDEITDEVAAIDSVETLEETLAAIRRQRGTDSAMSDTDDDATE</sequence>
<dbReference type="EMBL" id="CP031152">
    <property type="protein sequence ID" value="AXG08282.1"/>
    <property type="molecule type" value="Genomic_DNA"/>
</dbReference>
<gene>
    <name evidence="1" type="ORF">DU500_17475</name>
</gene>
<name>A0A345E7W0_9EURY</name>
<accession>A0A345E7W0</accession>
<dbReference type="KEGG" id="haj:DU500_17475"/>
<dbReference type="InterPro" id="IPR058418">
    <property type="entry name" value="DUF8105"/>
</dbReference>
<evidence type="ECO:0000313" key="1">
    <source>
        <dbReference type="EMBL" id="AXG08282.1"/>
    </source>
</evidence>
<keyword evidence="2" id="KW-1185">Reference proteome</keyword>